<evidence type="ECO:0000313" key="3">
    <source>
        <dbReference type="EnsemblMetazoa" id="Aqu2.1.01786_001"/>
    </source>
</evidence>
<keyword evidence="2" id="KW-0472">Membrane</keyword>
<sequence length="156" mass="17143">SVYVLVYATFITSALCYLLITWANSQVSSILVTASWPLQVLIAVIGSWLLLGITFSSWQYLGAAMLIFGLVFVLLANYQEEREREGKGGFIGRINLLKCCIDQICKDGGEDSDPLLGSVNSIPTAPSPMAYEKEEKKPLESESTPLSTSDDERKIN</sequence>
<proteinExistence type="predicted"/>
<dbReference type="SUPFAM" id="SSF103481">
    <property type="entry name" value="Multidrug resistance efflux transporter EmrE"/>
    <property type="match status" value="1"/>
</dbReference>
<dbReference type="AlphaFoldDB" id="A0A1X7SIC1"/>
<organism evidence="3">
    <name type="scientific">Amphimedon queenslandica</name>
    <name type="common">Sponge</name>
    <dbReference type="NCBI Taxonomy" id="400682"/>
    <lineage>
        <taxon>Eukaryota</taxon>
        <taxon>Metazoa</taxon>
        <taxon>Porifera</taxon>
        <taxon>Demospongiae</taxon>
        <taxon>Heteroscleromorpha</taxon>
        <taxon>Haplosclerida</taxon>
        <taxon>Niphatidae</taxon>
        <taxon>Amphimedon</taxon>
    </lineage>
</organism>
<accession>A0A1X7SIC1</accession>
<keyword evidence="2" id="KW-0812">Transmembrane</keyword>
<feature type="compositionally biased region" description="Basic and acidic residues" evidence="1">
    <location>
        <begin position="131"/>
        <end position="140"/>
    </location>
</feature>
<dbReference type="InterPro" id="IPR037185">
    <property type="entry name" value="EmrE-like"/>
</dbReference>
<dbReference type="OrthoDB" id="1728340at2759"/>
<feature type="transmembrane region" description="Helical" evidence="2">
    <location>
        <begin position="30"/>
        <end position="51"/>
    </location>
</feature>
<dbReference type="eggNOG" id="ENOG502S3V6">
    <property type="taxonomic scope" value="Eukaryota"/>
</dbReference>
<feature type="transmembrane region" description="Helical" evidence="2">
    <location>
        <begin position="57"/>
        <end position="78"/>
    </location>
</feature>
<keyword evidence="2" id="KW-1133">Transmembrane helix</keyword>
<dbReference type="InParanoid" id="A0A1X7SIC1"/>
<evidence type="ECO:0000256" key="1">
    <source>
        <dbReference type="SAM" id="MobiDB-lite"/>
    </source>
</evidence>
<feature type="transmembrane region" description="Helical" evidence="2">
    <location>
        <begin position="6"/>
        <end position="23"/>
    </location>
</feature>
<evidence type="ECO:0000256" key="2">
    <source>
        <dbReference type="SAM" id="Phobius"/>
    </source>
</evidence>
<name>A0A1X7SIC1_AMPQE</name>
<reference evidence="3" key="1">
    <citation type="submission" date="2017-05" db="UniProtKB">
        <authorList>
            <consortium name="EnsemblMetazoa"/>
        </authorList>
    </citation>
    <scope>IDENTIFICATION</scope>
</reference>
<dbReference type="EnsemblMetazoa" id="Aqu2.1.01786_001">
    <property type="protein sequence ID" value="Aqu2.1.01786_001"/>
    <property type="gene ID" value="Aqu2.1.01786"/>
</dbReference>
<evidence type="ECO:0008006" key="4">
    <source>
        <dbReference type="Google" id="ProtNLM"/>
    </source>
</evidence>
<protein>
    <recommendedName>
        <fullName evidence="4">EamA domain-containing protein</fullName>
    </recommendedName>
</protein>
<feature type="region of interest" description="Disordered" evidence="1">
    <location>
        <begin position="109"/>
        <end position="156"/>
    </location>
</feature>